<sequence length="49" mass="5998">MCFFLLNYSLIKFVYNGFVSSEFRVVYWEHVFLVRVLYYGIYVLGIILY</sequence>
<comment type="caution">
    <text evidence="2">The sequence shown here is derived from an EMBL/GenBank/DDBJ whole genome shotgun (WGS) entry which is preliminary data.</text>
</comment>
<feature type="transmembrane region" description="Helical" evidence="1">
    <location>
        <begin position="25"/>
        <end position="48"/>
    </location>
</feature>
<protein>
    <submittedName>
        <fullName evidence="2">Uncharacterized protein</fullName>
    </submittedName>
</protein>
<accession>Q7RDK3</accession>
<organism evidence="2 3">
    <name type="scientific">Plasmodium yoelii yoelii</name>
    <dbReference type="NCBI Taxonomy" id="73239"/>
    <lineage>
        <taxon>Eukaryota</taxon>
        <taxon>Sar</taxon>
        <taxon>Alveolata</taxon>
        <taxon>Apicomplexa</taxon>
        <taxon>Aconoidasida</taxon>
        <taxon>Haemosporida</taxon>
        <taxon>Plasmodiidae</taxon>
        <taxon>Plasmodium</taxon>
        <taxon>Plasmodium (Vinckeia)</taxon>
    </lineage>
</organism>
<keyword evidence="1" id="KW-1133">Transmembrane helix</keyword>
<reference evidence="2 3" key="1">
    <citation type="journal article" date="2002" name="Nature">
        <title>Genome sequence and comparative analysis of the model rodent malaria parasite Plasmodium yoelii yoelii.</title>
        <authorList>
            <person name="Carlton J.M."/>
            <person name="Angiuoli S.V."/>
            <person name="Suh B.B."/>
            <person name="Kooij T.W."/>
            <person name="Pertea M."/>
            <person name="Silva J.C."/>
            <person name="Ermolaeva M.D."/>
            <person name="Allen J.E."/>
            <person name="Selengut J.D."/>
            <person name="Koo H.L."/>
            <person name="Peterson J.D."/>
            <person name="Pop M."/>
            <person name="Kosack D.S."/>
            <person name="Shumway M.F."/>
            <person name="Bidwell S.L."/>
            <person name="Shallom S.J."/>
            <person name="van Aken S.E."/>
            <person name="Riedmuller S.B."/>
            <person name="Feldblyum T.V."/>
            <person name="Cho J.K."/>
            <person name="Quackenbush J."/>
            <person name="Sedegah M."/>
            <person name="Shoaibi A."/>
            <person name="Cummings L.M."/>
            <person name="Florens L."/>
            <person name="Yates J.R."/>
            <person name="Raine J.D."/>
            <person name="Sinden R.E."/>
            <person name="Harris M.A."/>
            <person name="Cunningham D.A."/>
            <person name="Preiser P.R."/>
            <person name="Bergman L.W."/>
            <person name="Vaidya A.B."/>
            <person name="van Lin L.H."/>
            <person name="Janse C.J."/>
            <person name="Waters A.P."/>
            <person name="Smith H.O."/>
            <person name="White O.R."/>
            <person name="Salzberg S.L."/>
            <person name="Venter J.C."/>
            <person name="Fraser C.M."/>
            <person name="Hoffman S.L."/>
            <person name="Gardner M.J."/>
            <person name="Carucci D.J."/>
        </authorList>
    </citation>
    <scope>NUCLEOTIDE SEQUENCE [LARGE SCALE GENOMIC DNA]</scope>
    <source>
        <strain evidence="2 3">17XNL</strain>
    </source>
</reference>
<evidence type="ECO:0000313" key="3">
    <source>
        <dbReference type="Proteomes" id="UP000008553"/>
    </source>
</evidence>
<keyword evidence="3" id="KW-1185">Reference proteome</keyword>
<dbReference type="PaxDb" id="73239-Q7RDK3"/>
<gene>
    <name evidence="2" type="ORF">PY05419</name>
</gene>
<dbReference type="AlphaFoldDB" id="Q7RDK3"/>
<dbReference type="EMBL" id="AABL01001715">
    <property type="protein sequence ID" value="EAA17442.1"/>
    <property type="molecule type" value="Genomic_DNA"/>
</dbReference>
<evidence type="ECO:0000313" key="2">
    <source>
        <dbReference type="EMBL" id="EAA17442.1"/>
    </source>
</evidence>
<dbReference type="InParanoid" id="Q7RDK3"/>
<keyword evidence="1" id="KW-0812">Transmembrane</keyword>
<dbReference type="Proteomes" id="UP000008553">
    <property type="component" value="Unassembled WGS sequence"/>
</dbReference>
<proteinExistence type="predicted"/>
<keyword evidence="1" id="KW-0472">Membrane</keyword>
<evidence type="ECO:0000256" key="1">
    <source>
        <dbReference type="SAM" id="Phobius"/>
    </source>
</evidence>
<name>Q7RDK3_PLAYO</name>